<accession>C6LAT4</accession>
<comment type="caution">
    <text evidence="1">The sequence shown here is derived from an EMBL/GenBank/DDBJ whole genome shotgun (WGS) entry which is preliminary data.</text>
</comment>
<proteinExistence type="predicted"/>
<reference evidence="1" key="1">
    <citation type="submission" date="2009-07" db="EMBL/GenBank/DDBJ databases">
        <authorList>
            <person name="Weinstock G."/>
            <person name="Sodergren E."/>
            <person name="Clifton S."/>
            <person name="Fulton L."/>
            <person name="Fulton B."/>
            <person name="Courtney L."/>
            <person name="Fronick C."/>
            <person name="Harrison M."/>
            <person name="Strong C."/>
            <person name="Farmer C."/>
            <person name="Delahaunty K."/>
            <person name="Markovic C."/>
            <person name="Hall O."/>
            <person name="Minx P."/>
            <person name="Tomlinson C."/>
            <person name="Mitreva M."/>
            <person name="Nelson J."/>
            <person name="Hou S."/>
            <person name="Wollam A."/>
            <person name="Pepin K.H."/>
            <person name="Johnson M."/>
            <person name="Bhonagiri V."/>
            <person name="Nash W.E."/>
            <person name="Warren W."/>
            <person name="Chinwalla A."/>
            <person name="Mardis E.R."/>
            <person name="Wilson R.K."/>
        </authorList>
    </citation>
    <scope>NUCLEOTIDE SEQUENCE [LARGE SCALE GENOMIC DNA]</scope>
    <source>
        <strain evidence="1">DSM 14469</strain>
    </source>
</reference>
<sequence>MRFFLNQIRITAPLYIRVLPLWKKEGKKRHPDNIYAAGTGHVLDRRFINNFLKINDKFKK</sequence>
<dbReference type="Proteomes" id="UP000005561">
    <property type="component" value="Unassembled WGS sequence"/>
</dbReference>
<keyword evidence="2" id="KW-1185">Reference proteome</keyword>
<gene>
    <name evidence="1" type="ORF">BRYFOR_05728</name>
</gene>
<dbReference type="EMBL" id="ACCL02000003">
    <property type="protein sequence ID" value="EET62065.1"/>
    <property type="molecule type" value="Genomic_DNA"/>
</dbReference>
<evidence type="ECO:0000313" key="2">
    <source>
        <dbReference type="Proteomes" id="UP000005561"/>
    </source>
</evidence>
<organism evidence="1 2">
    <name type="scientific">Marvinbryantia formatexigens DSM 14469</name>
    <dbReference type="NCBI Taxonomy" id="478749"/>
    <lineage>
        <taxon>Bacteria</taxon>
        <taxon>Bacillati</taxon>
        <taxon>Bacillota</taxon>
        <taxon>Clostridia</taxon>
        <taxon>Lachnospirales</taxon>
        <taxon>Lachnospiraceae</taxon>
        <taxon>Marvinbryantia</taxon>
    </lineage>
</organism>
<dbReference type="AlphaFoldDB" id="C6LAT4"/>
<name>C6LAT4_9FIRM</name>
<protein>
    <submittedName>
        <fullName evidence="1">Uncharacterized protein</fullName>
    </submittedName>
</protein>
<evidence type="ECO:0000313" key="1">
    <source>
        <dbReference type="EMBL" id="EET62065.1"/>
    </source>
</evidence>